<comment type="caution">
    <text evidence="3">The sequence shown here is derived from an EMBL/GenBank/DDBJ whole genome shotgun (WGS) entry which is preliminary data.</text>
</comment>
<proteinExistence type="predicted"/>
<dbReference type="Gene3D" id="2.60.120.260">
    <property type="entry name" value="Galactose-binding domain-like"/>
    <property type="match status" value="2"/>
</dbReference>
<dbReference type="AlphaFoldDB" id="A0AAD6V944"/>
<dbReference type="EMBL" id="JARJCW010000052">
    <property type="protein sequence ID" value="KAJ7203116.1"/>
    <property type="molecule type" value="Genomic_DNA"/>
</dbReference>
<feature type="signal peptide" evidence="2">
    <location>
        <begin position="1"/>
        <end position="21"/>
    </location>
</feature>
<sequence length="362" mass="38144">MVSRLLYALLGFIALIARAAALDFASSTWIWTDEVSGGEAPVGTRAFRKTFTPPLGKTPVQADVIMRVDDSFTLYVNGYAVGTGDDFQLAKRFSCVALRPSLNVFAVTAANTGNPPTTDPNPAGLLAAIQITYSDGTTTTIVSDNSWRFSVTVPSGYEQLPFDDSSWKLAVPEGPDGIDPWGQTPTPSTPSPSPVLSLTNSNWIWTNELVNGVAPFGSRAFRRTYTPVKGQAATSATVMIVTDDLYTLYVNGVTIGSGTDYHIGKTYTVNLSPASNVVFAVNATNISGPAGLLVAIQINTAQCSFTFGQTDANWKSSTGVPAGFQLPGFDDSSWSAATVEGPYGMAPWGNVTAPPASSPVNA</sequence>
<organism evidence="3 4">
    <name type="scientific">Mycena pura</name>
    <dbReference type="NCBI Taxonomy" id="153505"/>
    <lineage>
        <taxon>Eukaryota</taxon>
        <taxon>Fungi</taxon>
        <taxon>Dikarya</taxon>
        <taxon>Basidiomycota</taxon>
        <taxon>Agaricomycotina</taxon>
        <taxon>Agaricomycetes</taxon>
        <taxon>Agaricomycetidae</taxon>
        <taxon>Agaricales</taxon>
        <taxon>Marasmiineae</taxon>
        <taxon>Mycenaceae</taxon>
        <taxon>Mycena</taxon>
    </lineage>
</organism>
<feature type="chain" id="PRO_5042206414" evidence="2">
    <location>
        <begin position="22"/>
        <end position="362"/>
    </location>
</feature>
<evidence type="ECO:0000313" key="4">
    <source>
        <dbReference type="Proteomes" id="UP001219525"/>
    </source>
</evidence>
<evidence type="ECO:0000256" key="2">
    <source>
        <dbReference type="SAM" id="SignalP"/>
    </source>
</evidence>
<name>A0AAD6V944_9AGAR</name>
<keyword evidence="2" id="KW-0732">Signal</keyword>
<evidence type="ECO:0000256" key="1">
    <source>
        <dbReference type="SAM" id="MobiDB-lite"/>
    </source>
</evidence>
<reference evidence="3" key="1">
    <citation type="submission" date="2023-03" db="EMBL/GenBank/DDBJ databases">
        <title>Massive genome expansion in bonnet fungi (Mycena s.s.) driven by repeated elements and novel gene families across ecological guilds.</title>
        <authorList>
            <consortium name="Lawrence Berkeley National Laboratory"/>
            <person name="Harder C.B."/>
            <person name="Miyauchi S."/>
            <person name="Viragh M."/>
            <person name="Kuo A."/>
            <person name="Thoen E."/>
            <person name="Andreopoulos B."/>
            <person name="Lu D."/>
            <person name="Skrede I."/>
            <person name="Drula E."/>
            <person name="Henrissat B."/>
            <person name="Morin E."/>
            <person name="Kohler A."/>
            <person name="Barry K."/>
            <person name="LaButti K."/>
            <person name="Morin E."/>
            <person name="Salamov A."/>
            <person name="Lipzen A."/>
            <person name="Mereny Z."/>
            <person name="Hegedus B."/>
            <person name="Baldrian P."/>
            <person name="Stursova M."/>
            <person name="Weitz H."/>
            <person name="Taylor A."/>
            <person name="Grigoriev I.V."/>
            <person name="Nagy L.G."/>
            <person name="Martin F."/>
            <person name="Kauserud H."/>
        </authorList>
    </citation>
    <scope>NUCLEOTIDE SEQUENCE</scope>
    <source>
        <strain evidence="3">9144</strain>
    </source>
</reference>
<gene>
    <name evidence="3" type="ORF">GGX14DRAFT_152015</name>
</gene>
<evidence type="ECO:0000313" key="3">
    <source>
        <dbReference type="EMBL" id="KAJ7203116.1"/>
    </source>
</evidence>
<keyword evidence="4" id="KW-1185">Reference proteome</keyword>
<protein>
    <submittedName>
        <fullName evidence="3">Lectin</fullName>
    </submittedName>
</protein>
<feature type="region of interest" description="Disordered" evidence="1">
    <location>
        <begin position="173"/>
        <end position="193"/>
    </location>
</feature>
<dbReference type="Proteomes" id="UP001219525">
    <property type="component" value="Unassembled WGS sequence"/>
</dbReference>
<accession>A0AAD6V944</accession>